<keyword evidence="3" id="KW-1185">Reference proteome</keyword>
<dbReference type="Pfam" id="PF01841">
    <property type="entry name" value="Transglut_core"/>
    <property type="match status" value="1"/>
</dbReference>
<protein>
    <submittedName>
        <fullName evidence="2">Cysteine protease</fullName>
    </submittedName>
</protein>
<accession>A0A1V2ZWQ5</accession>
<dbReference type="InterPro" id="IPR013589">
    <property type="entry name" value="Bac_transglu_N"/>
</dbReference>
<dbReference type="PANTHER" id="PTHR33490">
    <property type="entry name" value="BLR5614 PROTEIN-RELATED"/>
    <property type="match status" value="1"/>
</dbReference>
<keyword evidence="2" id="KW-0378">Hydrolase</keyword>
<dbReference type="AlphaFoldDB" id="A0A1V2ZWQ5"/>
<reference evidence="2 3" key="1">
    <citation type="submission" date="2017-02" db="EMBL/GenBank/DDBJ databases">
        <title>Genomic diversity within the haloalkaliphilic genus Thioalkalivibrio.</title>
        <authorList>
            <person name="Ahn A.-C."/>
            <person name="Meier-Kolthoff J."/>
            <person name="Overmars L."/>
            <person name="Richter M."/>
            <person name="Woyke T."/>
            <person name="Sorokin D.Y."/>
            <person name="Muyzer G."/>
        </authorList>
    </citation>
    <scope>NUCLEOTIDE SEQUENCE [LARGE SCALE GENOMIC DNA]</scope>
    <source>
        <strain evidence="2 3">HL17</strain>
    </source>
</reference>
<dbReference type="GO" id="GO:0008233">
    <property type="term" value="F:peptidase activity"/>
    <property type="evidence" value="ECO:0007669"/>
    <property type="project" value="UniProtKB-KW"/>
</dbReference>
<organism evidence="2 3">
    <name type="scientific">Thioalkalivibrio halophilus</name>
    <dbReference type="NCBI Taxonomy" id="252474"/>
    <lineage>
        <taxon>Bacteria</taxon>
        <taxon>Pseudomonadati</taxon>
        <taxon>Pseudomonadota</taxon>
        <taxon>Gammaproteobacteria</taxon>
        <taxon>Chromatiales</taxon>
        <taxon>Ectothiorhodospiraceae</taxon>
        <taxon>Thioalkalivibrio</taxon>
    </lineage>
</organism>
<dbReference type="OrthoDB" id="9804872at2"/>
<keyword evidence="2" id="KW-0645">Protease</keyword>
<dbReference type="Gene3D" id="2.60.40.2250">
    <property type="match status" value="1"/>
</dbReference>
<dbReference type="RefSeq" id="WP_018947642.1">
    <property type="nucleotide sequence ID" value="NZ_MUZR01000047.1"/>
</dbReference>
<sequence>MWLRVTSELDMHLTAASPMLLLLRPRSDAHQWVAADRYRVTPDIDVAEYTDRHGNLCQRLMAPAGPFSIHVSADVRIRPEPVHVTDALFVPVEQLPDDVLVYLLPSRFCEADRLGRKAWEIVGGCRPGHEQVTAISRWIHSHIEYRTETDPTPISASEVLARGSGVCRDLAHLGMALCRSLSIPARITAGYVHDLEPMDLHAWFEAWVGGRWHTFDPTQARPGNRRVRLAYGRDAADVPLYHLFGPPAIPTRMEVSVETLTPAG</sequence>
<proteinExistence type="predicted"/>
<dbReference type="EMBL" id="MUZR01000047">
    <property type="protein sequence ID" value="OOC09496.1"/>
    <property type="molecule type" value="Genomic_DNA"/>
</dbReference>
<dbReference type="Proteomes" id="UP000189177">
    <property type="component" value="Unassembled WGS sequence"/>
</dbReference>
<gene>
    <name evidence="2" type="ORF">B1A74_10600</name>
</gene>
<dbReference type="Pfam" id="PF08379">
    <property type="entry name" value="Bact_transglu_N"/>
    <property type="match status" value="1"/>
</dbReference>
<evidence type="ECO:0000313" key="2">
    <source>
        <dbReference type="EMBL" id="OOC09496.1"/>
    </source>
</evidence>
<comment type="caution">
    <text evidence="2">The sequence shown here is derived from an EMBL/GenBank/DDBJ whole genome shotgun (WGS) entry which is preliminary data.</text>
</comment>
<dbReference type="Gene3D" id="3.10.620.30">
    <property type="match status" value="1"/>
</dbReference>
<evidence type="ECO:0000259" key="1">
    <source>
        <dbReference type="SMART" id="SM00460"/>
    </source>
</evidence>
<dbReference type="STRING" id="252474.B1A74_10600"/>
<dbReference type="PANTHER" id="PTHR33490:SF12">
    <property type="entry name" value="BLL5557 PROTEIN"/>
    <property type="match status" value="1"/>
</dbReference>
<dbReference type="SUPFAM" id="SSF54001">
    <property type="entry name" value="Cysteine proteinases"/>
    <property type="match status" value="1"/>
</dbReference>
<dbReference type="InterPro" id="IPR038765">
    <property type="entry name" value="Papain-like_cys_pep_sf"/>
</dbReference>
<dbReference type="GO" id="GO:0006508">
    <property type="term" value="P:proteolysis"/>
    <property type="evidence" value="ECO:0007669"/>
    <property type="project" value="UniProtKB-KW"/>
</dbReference>
<feature type="domain" description="Transglutaminase-like" evidence="1">
    <location>
        <begin position="159"/>
        <end position="219"/>
    </location>
</feature>
<dbReference type="InterPro" id="IPR002931">
    <property type="entry name" value="Transglutaminase-like"/>
</dbReference>
<name>A0A1V2ZWQ5_9GAMM</name>
<evidence type="ECO:0000313" key="3">
    <source>
        <dbReference type="Proteomes" id="UP000189177"/>
    </source>
</evidence>
<dbReference type="SMART" id="SM00460">
    <property type="entry name" value="TGc"/>
    <property type="match status" value="1"/>
</dbReference>